<dbReference type="SUPFAM" id="SSF63748">
    <property type="entry name" value="Tudor/PWWP/MBT"/>
    <property type="match status" value="2"/>
</dbReference>
<keyword evidence="10" id="KW-0539">Nucleus</keyword>
<accession>A0A6P3XJH9</accession>
<dbReference type="InterPro" id="IPR013083">
    <property type="entry name" value="Znf_RING/FYVE/PHD"/>
</dbReference>
<keyword evidence="6 11" id="KW-0949">S-adenosyl-L-methionine</keyword>
<feature type="domain" description="PHD-type" evidence="14">
    <location>
        <begin position="1072"/>
        <end position="1209"/>
    </location>
</feature>
<feature type="compositionally biased region" description="Polar residues" evidence="12">
    <location>
        <begin position="307"/>
        <end position="316"/>
    </location>
</feature>
<evidence type="ECO:0000256" key="8">
    <source>
        <dbReference type="ARBA" id="ARBA00022771"/>
    </source>
</evidence>
<feature type="compositionally biased region" description="Low complexity" evidence="12">
    <location>
        <begin position="337"/>
        <end position="348"/>
    </location>
</feature>
<dbReference type="InterPro" id="IPR040552">
    <property type="entry name" value="DNMT3_ADD_GATA1-like"/>
</dbReference>
<feature type="compositionally biased region" description="Basic residues" evidence="12">
    <location>
        <begin position="374"/>
        <end position="383"/>
    </location>
</feature>
<feature type="compositionally biased region" description="Basic and acidic residues" evidence="12">
    <location>
        <begin position="678"/>
        <end position="688"/>
    </location>
</feature>
<evidence type="ECO:0000256" key="4">
    <source>
        <dbReference type="ARBA" id="ARBA00022603"/>
    </source>
</evidence>
<dbReference type="Pfam" id="PF21255">
    <property type="entry name" value="DNMT3_ADD_GATA1-like"/>
    <property type="match status" value="1"/>
</dbReference>
<sequence length="1517" mass="173289">MDWALSSTGENGPSFPTSVDHSDLQATVPEAQDDTAQQQITQKPNRRRGRPWKCKMANVWSLVCAMELGILPESSLKDIAFVNLWDVTTKLYSAEETAELEGTEETEPKPVNNISTALWPFMPAMRNIVPLKKSVRKRGRRKRSKWTVQRHKKPRDPAVLMTVRRRIHDDIDRRSAMRKRVVAAGAVNPSSNPSLKDGPPSAALPGYNFSFKQLHTRLAGSSNVDEARDRLSTVYRSTGKNLAHGRPKRQSCNTTEALSTDHSASTRRHLPSRDTRRQKRSRVDLSGRADYYKNVARVNDDMGDIWENTTSDSSGQNEEEEEDATRQQSHFANGNVSSRGSTSSYSESGMLPLKKGHHERLLRNLPRNSAAPHAVKKRRRRRPVASSDRTHRRKSLARRSAPAPLAAELPGIARRKRCDCGNPQRRSSHVSSCKENLKNTATAILRDIRAHIDDNADTDKMEVAKDPGEEQDEGRDEGRDVSMKYEWEDDDTADRAEKSRDANSPQLSATYKTYGNTGRKSRDKKRPQKGPIDCEFVDRTETTYQSVHDSAPPIPSLKINVDEVSWGSEDSNVSLTAVSRIFEPRSSLSEGRGNEGDDALESRIMAGKVDVSDDSVNSEARQERNASMASACYVYRETVVGEAPAASSKQNAKLESRRETTKDVITYGKRNKSNGGRSSEHSSGREKNQNPAKAKNTADNNKDNESDDEKKYVLRRRSTRSSINTVKEKNNVGKLVWGNCSGWWPALIIEADQVGMASESGKMWVYWIGESQISLLNEKTQIELFSRKLEERLTQKFRKNNTRSQAIEETIKMLRQRYECTLTKPYYYWIQRNINQEELDHLYFYPYPTKIQDRLDALKEQNVKATEKYVSQQKSGSPELKKQLTEKTKDTKAVKQMEDERLPLREQIPGVIAWAKITGHNWWPAMIIDYRDCCLKEPGFGCQWIMWYGDYTVSQVHHLAFLKFHKGLEKLREYVENTKKHVYLVGVLQAAKDYCSRLGCNTDNWSLDNVFKYFSDMTNVHIPYNHLQVSESNKVYDKYSVEILKKMNEIKANPNVDSKRKTDIDESDALRRVMKDQSKLDKLCLKCLTFSQDVMEEHPFFEGSLCRECSSHFKPCMFVFGNDDKCFYCTVCAATGTVVICDREDCPRVYCTACLKYLLCPEVYDQILLEDPWECFLCRDKSKLPVEGLVRPRNNWKETFLKMFRTSSVDYVSDKIKVVNSDGKKRGIRVLSLFDGLSTGLVVLLKLGIIVDVYYASEIDQDALTISSAHFGDRVTYLGDVRDVTKEKVKEIMPIDLLIGGSPCNDLSLVNPARLGLHNPKGTGILFFEYIRILKQLKKHNKGHHLFWLYENVASMPSEFRLEMNKHLGQEPMVVDSADFSPQHRLRLYWHNLPDNPYFPQFQKQQDVQDILTPNCNRYALVKKIRTVTTRTNSLRQGKAELKPIMMKGTSDTLWITELEEIFGFPRHYTDVKNLSATSRQRLIGKSWSVQTLTAILRPLCSYFKCNEGEDSQPDSR</sequence>
<feature type="domain" description="PWWP" evidence="13">
    <location>
        <begin position="909"/>
        <end position="967"/>
    </location>
</feature>
<dbReference type="Gene3D" id="3.30.40.10">
    <property type="entry name" value="Zinc/RING finger domain, C3HC4 (zinc finger)"/>
    <property type="match status" value="1"/>
</dbReference>
<evidence type="ECO:0000256" key="2">
    <source>
        <dbReference type="ARBA" id="ARBA00011975"/>
    </source>
</evidence>
<evidence type="ECO:0000256" key="9">
    <source>
        <dbReference type="ARBA" id="ARBA00022833"/>
    </source>
</evidence>
<dbReference type="PANTHER" id="PTHR23068">
    <property type="entry name" value="DNA CYTOSINE-5- -METHYLTRANSFERASE 3-RELATED"/>
    <property type="match status" value="1"/>
</dbReference>
<dbReference type="InterPro" id="IPR001525">
    <property type="entry name" value="C5_MeTfrase"/>
</dbReference>
<evidence type="ECO:0000259" key="13">
    <source>
        <dbReference type="PROSITE" id="PS50812"/>
    </source>
</evidence>
<evidence type="ECO:0000256" key="1">
    <source>
        <dbReference type="ARBA" id="ARBA00004123"/>
    </source>
</evidence>
<evidence type="ECO:0000256" key="3">
    <source>
        <dbReference type="ARBA" id="ARBA00022491"/>
    </source>
</evidence>
<dbReference type="PANTHER" id="PTHR23068:SF25">
    <property type="entry name" value="DNA (CYTOSINE-5)-METHYLTRANSFERASE DRM2"/>
    <property type="match status" value="1"/>
</dbReference>
<evidence type="ECO:0000256" key="12">
    <source>
        <dbReference type="SAM" id="MobiDB-lite"/>
    </source>
</evidence>
<dbReference type="InterPro" id="IPR018117">
    <property type="entry name" value="C5_DNA_meth_AS"/>
</dbReference>
<reference evidence="16" key="1">
    <citation type="submission" date="2025-08" db="UniProtKB">
        <authorList>
            <consortium name="RefSeq"/>
        </authorList>
    </citation>
    <scope>IDENTIFICATION</scope>
</reference>
<dbReference type="OrthoDB" id="641149at2759"/>
<feature type="compositionally biased region" description="Basic and acidic residues" evidence="12">
    <location>
        <begin position="476"/>
        <end position="486"/>
    </location>
</feature>
<dbReference type="EC" id="2.1.1.37" evidence="2"/>
<feature type="compositionally biased region" description="Basic and acidic residues" evidence="12">
    <location>
        <begin position="455"/>
        <end position="468"/>
    </location>
</feature>
<keyword evidence="4 11" id="KW-0489">Methyltransferase</keyword>
<proteinExistence type="inferred from homology"/>
<dbReference type="RefSeq" id="XP_014478590.1">
    <property type="nucleotide sequence ID" value="XM_014623104.1"/>
</dbReference>
<protein>
    <recommendedName>
        <fullName evidence="2">DNA (cytosine-5-)-methyltransferase</fullName>
        <ecNumber evidence="2">2.1.1.37</ecNumber>
    </recommendedName>
</protein>
<comment type="similarity">
    <text evidence="11">Belongs to the class I-like SAM-binding methyltransferase superfamily. C5-methyltransferase family.</text>
</comment>
<feature type="compositionally biased region" description="Polar residues" evidence="12">
    <location>
        <begin position="326"/>
        <end position="336"/>
    </location>
</feature>
<gene>
    <name evidence="16" type="primary">LOC106746476</name>
</gene>
<dbReference type="Pfam" id="PF00145">
    <property type="entry name" value="DNA_methylase"/>
    <property type="match status" value="1"/>
</dbReference>
<keyword evidence="5 11" id="KW-0808">Transferase</keyword>
<feature type="region of interest" description="Disordered" evidence="12">
    <location>
        <begin position="455"/>
        <end position="533"/>
    </location>
</feature>
<dbReference type="InterPro" id="IPR000313">
    <property type="entry name" value="PWWP_dom"/>
</dbReference>
<dbReference type="InterPro" id="IPR049554">
    <property type="entry name" value="DNMT3_ADD_PHD"/>
</dbReference>
<feature type="compositionally biased region" description="Basic and acidic residues" evidence="12">
    <location>
        <begin position="652"/>
        <end position="662"/>
    </location>
</feature>
<dbReference type="PROSITE" id="PS51679">
    <property type="entry name" value="SAM_MT_C5"/>
    <property type="match status" value="1"/>
</dbReference>
<dbReference type="PROSITE" id="PS00094">
    <property type="entry name" value="C5_MTASE_1"/>
    <property type="match status" value="1"/>
</dbReference>
<feature type="compositionally biased region" description="Polar residues" evidence="12">
    <location>
        <begin position="250"/>
        <end position="263"/>
    </location>
</feature>
<feature type="region of interest" description="Disordered" evidence="12">
    <location>
        <begin position="1"/>
        <end position="49"/>
    </location>
</feature>
<dbReference type="GO" id="GO:0008270">
    <property type="term" value="F:zinc ion binding"/>
    <property type="evidence" value="ECO:0007669"/>
    <property type="project" value="UniProtKB-KW"/>
</dbReference>
<dbReference type="CDD" id="cd05835">
    <property type="entry name" value="PWWP_DNMT3"/>
    <property type="match status" value="1"/>
</dbReference>
<dbReference type="PROSITE" id="PS50812">
    <property type="entry name" value="PWWP"/>
    <property type="match status" value="1"/>
</dbReference>
<dbReference type="PROSITE" id="PS51533">
    <property type="entry name" value="ADD"/>
    <property type="match status" value="1"/>
</dbReference>
<feature type="compositionally biased region" description="Low complexity" evidence="12">
    <location>
        <begin position="690"/>
        <end position="699"/>
    </location>
</feature>
<evidence type="ECO:0000256" key="7">
    <source>
        <dbReference type="ARBA" id="ARBA00022723"/>
    </source>
</evidence>
<evidence type="ECO:0000259" key="14">
    <source>
        <dbReference type="PROSITE" id="PS51533"/>
    </source>
</evidence>
<feature type="compositionally biased region" description="Basic and acidic residues" evidence="12">
    <location>
        <begin position="879"/>
        <end position="891"/>
    </location>
</feature>
<dbReference type="Gene3D" id="3.40.50.150">
    <property type="entry name" value="Vaccinia Virus protein VP39"/>
    <property type="match status" value="2"/>
</dbReference>
<dbReference type="InterPro" id="IPR050390">
    <property type="entry name" value="C5-Methyltransferase"/>
</dbReference>
<dbReference type="CTD" id="100114044"/>
<feature type="compositionally biased region" description="Basic and acidic residues" evidence="12">
    <location>
        <begin position="271"/>
        <end position="286"/>
    </location>
</feature>
<evidence type="ECO:0000256" key="10">
    <source>
        <dbReference type="ARBA" id="ARBA00023242"/>
    </source>
</evidence>
<feature type="compositionally biased region" description="Basic residues" evidence="12">
    <location>
        <begin position="519"/>
        <end position="528"/>
    </location>
</feature>
<feature type="compositionally biased region" description="Low complexity" evidence="12">
    <location>
        <begin position="398"/>
        <end position="407"/>
    </location>
</feature>
<keyword evidence="3" id="KW-0678">Repressor</keyword>
<name>A0A6P3XJH9_DINQU</name>
<keyword evidence="9" id="KW-0862">Zinc</keyword>
<dbReference type="GO" id="GO:0003886">
    <property type="term" value="F:DNA (cytosine-5-)-methyltransferase activity"/>
    <property type="evidence" value="ECO:0007669"/>
    <property type="project" value="UniProtKB-EC"/>
</dbReference>
<dbReference type="InterPro" id="IPR011011">
    <property type="entry name" value="Znf_FYVE_PHD"/>
</dbReference>
<feature type="active site" evidence="11">
    <location>
        <position position="1304"/>
    </location>
</feature>
<feature type="compositionally biased region" description="Polar residues" evidence="12">
    <location>
        <begin position="502"/>
        <end position="518"/>
    </location>
</feature>
<dbReference type="Gene3D" id="2.30.30.140">
    <property type="match status" value="2"/>
</dbReference>
<dbReference type="InterPro" id="IPR025766">
    <property type="entry name" value="ADD"/>
</dbReference>
<dbReference type="Pfam" id="PF17980">
    <property type="entry name" value="ADD_DNMT3"/>
    <property type="match status" value="1"/>
</dbReference>
<evidence type="ECO:0000256" key="5">
    <source>
        <dbReference type="ARBA" id="ARBA00022679"/>
    </source>
</evidence>
<feature type="compositionally biased region" description="Polar residues" evidence="12">
    <location>
        <begin position="1"/>
        <end position="19"/>
    </location>
</feature>
<dbReference type="SUPFAM" id="SSF53335">
    <property type="entry name" value="S-adenosyl-L-methionine-dependent methyltransferases"/>
    <property type="match status" value="1"/>
</dbReference>
<keyword evidence="7" id="KW-0479">Metal-binding</keyword>
<dbReference type="InterPro" id="IPR029063">
    <property type="entry name" value="SAM-dependent_MTases_sf"/>
</dbReference>
<evidence type="ECO:0000313" key="15">
    <source>
        <dbReference type="Proteomes" id="UP000515204"/>
    </source>
</evidence>
<dbReference type="GO" id="GO:0010468">
    <property type="term" value="P:regulation of gene expression"/>
    <property type="evidence" value="ECO:0007669"/>
    <property type="project" value="UniProtKB-ARBA"/>
</dbReference>
<dbReference type="GeneID" id="106746476"/>
<keyword evidence="15" id="KW-1185">Reference proteome</keyword>
<dbReference type="SUPFAM" id="SSF57903">
    <property type="entry name" value="FYVE/PHD zinc finger"/>
    <property type="match status" value="1"/>
</dbReference>
<dbReference type="Pfam" id="PF00855">
    <property type="entry name" value="PWWP"/>
    <property type="match status" value="2"/>
</dbReference>
<evidence type="ECO:0000313" key="16">
    <source>
        <dbReference type="RefSeq" id="XP_014478590.1"/>
    </source>
</evidence>
<dbReference type="Proteomes" id="UP000515204">
    <property type="component" value="Unplaced"/>
</dbReference>
<comment type="subcellular location">
    <subcellularLocation>
        <location evidence="1">Nucleus</location>
    </subcellularLocation>
</comment>
<evidence type="ECO:0000256" key="6">
    <source>
        <dbReference type="ARBA" id="ARBA00022691"/>
    </source>
</evidence>
<feature type="region of interest" description="Disordered" evidence="12">
    <location>
        <begin position="643"/>
        <end position="716"/>
    </location>
</feature>
<dbReference type="KEGG" id="dqu:106746476"/>
<dbReference type="GO" id="GO:0005634">
    <property type="term" value="C:nucleus"/>
    <property type="evidence" value="ECO:0007669"/>
    <property type="project" value="UniProtKB-SubCell"/>
</dbReference>
<feature type="compositionally biased region" description="Basic and acidic residues" evidence="12">
    <location>
        <begin position="700"/>
        <end position="712"/>
    </location>
</feature>
<feature type="region of interest" description="Disordered" evidence="12">
    <location>
        <begin position="235"/>
        <end position="286"/>
    </location>
</feature>
<feature type="region of interest" description="Disordered" evidence="12">
    <location>
        <begin position="134"/>
        <end position="154"/>
    </location>
</feature>
<feature type="region of interest" description="Disordered" evidence="12">
    <location>
        <begin position="303"/>
        <end position="410"/>
    </location>
</feature>
<dbReference type="GO" id="GO:0032259">
    <property type="term" value="P:methylation"/>
    <property type="evidence" value="ECO:0007669"/>
    <property type="project" value="UniProtKB-KW"/>
</dbReference>
<evidence type="ECO:0000256" key="11">
    <source>
        <dbReference type="PROSITE-ProRule" id="PRU01016"/>
    </source>
</evidence>
<organism evidence="15 16">
    <name type="scientific">Dinoponera quadriceps</name>
    <name type="common">South American ant</name>
    <dbReference type="NCBI Taxonomy" id="609295"/>
    <lineage>
        <taxon>Eukaryota</taxon>
        <taxon>Metazoa</taxon>
        <taxon>Ecdysozoa</taxon>
        <taxon>Arthropoda</taxon>
        <taxon>Hexapoda</taxon>
        <taxon>Insecta</taxon>
        <taxon>Pterygota</taxon>
        <taxon>Neoptera</taxon>
        <taxon>Endopterygota</taxon>
        <taxon>Hymenoptera</taxon>
        <taxon>Apocrita</taxon>
        <taxon>Aculeata</taxon>
        <taxon>Formicoidea</taxon>
        <taxon>Formicidae</taxon>
        <taxon>Ponerinae</taxon>
        <taxon>Ponerini</taxon>
        <taxon>Dinoponera</taxon>
    </lineage>
</organism>
<feature type="region of interest" description="Disordered" evidence="12">
    <location>
        <begin position="869"/>
        <end position="891"/>
    </location>
</feature>
<keyword evidence="8" id="KW-0863">Zinc-finger</keyword>
<dbReference type="CDD" id="cd11725">
    <property type="entry name" value="ADDz_Dnmt3"/>
    <property type="match status" value="1"/>
</dbReference>